<dbReference type="CDD" id="cd05475">
    <property type="entry name" value="nucellin_like"/>
    <property type="match status" value="1"/>
</dbReference>
<reference evidence="13 14" key="1">
    <citation type="journal article" date="2019" name="Nat. Plants">
        <title>Stout camphor tree genome fills gaps in understanding of flowering plant genome evolution.</title>
        <authorList>
            <person name="Chaw S.M."/>
            <person name="Liu Y.C."/>
            <person name="Wu Y.W."/>
            <person name="Wang H.Y."/>
            <person name="Lin C.I."/>
            <person name="Wu C.S."/>
            <person name="Ke H.M."/>
            <person name="Chang L.Y."/>
            <person name="Hsu C.Y."/>
            <person name="Yang H.T."/>
            <person name="Sudianto E."/>
            <person name="Hsu M.H."/>
            <person name="Wu K.P."/>
            <person name="Wang L.N."/>
            <person name="Leebens-Mack J.H."/>
            <person name="Tsai I.J."/>
        </authorList>
    </citation>
    <scope>NUCLEOTIDE SEQUENCE [LARGE SCALE GENOMIC DNA]</scope>
    <source>
        <strain evidence="14">cv. Chaw 1501</strain>
        <tissue evidence="13">Young leaves</tissue>
    </source>
</reference>
<dbReference type="SUPFAM" id="SSF50630">
    <property type="entry name" value="Acid proteases"/>
    <property type="match status" value="1"/>
</dbReference>
<dbReference type="GO" id="GO:0004190">
    <property type="term" value="F:aspartic-type endopeptidase activity"/>
    <property type="evidence" value="ECO:0007669"/>
    <property type="project" value="UniProtKB-KW"/>
</dbReference>
<feature type="signal peptide" evidence="11">
    <location>
        <begin position="1"/>
        <end position="22"/>
    </location>
</feature>
<evidence type="ECO:0000259" key="12">
    <source>
        <dbReference type="PROSITE" id="PS51767"/>
    </source>
</evidence>
<organism evidence="13 14">
    <name type="scientific">Cinnamomum micranthum f. kanehirae</name>
    <dbReference type="NCBI Taxonomy" id="337451"/>
    <lineage>
        <taxon>Eukaryota</taxon>
        <taxon>Viridiplantae</taxon>
        <taxon>Streptophyta</taxon>
        <taxon>Embryophyta</taxon>
        <taxon>Tracheophyta</taxon>
        <taxon>Spermatophyta</taxon>
        <taxon>Magnoliopsida</taxon>
        <taxon>Magnoliidae</taxon>
        <taxon>Laurales</taxon>
        <taxon>Lauraceae</taxon>
        <taxon>Cinnamomum</taxon>
    </lineage>
</organism>
<dbReference type="AlphaFoldDB" id="A0A3S3PGT6"/>
<keyword evidence="2 10" id="KW-0645">Protease</keyword>
<feature type="domain" description="Peptidase A1" evidence="12">
    <location>
        <begin position="68"/>
        <end position="416"/>
    </location>
</feature>
<keyword evidence="3 11" id="KW-0732">Signal</keyword>
<evidence type="ECO:0000256" key="8">
    <source>
        <dbReference type="ARBA" id="ARBA00077656"/>
    </source>
</evidence>
<dbReference type="Pfam" id="PF14543">
    <property type="entry name" value="TAXi_N"/>
    <property type="match status" value="1"/>
</dbReference>
<proteinExistence type="inferred from homology"/>
<evidence type="ECO:0000256" key="9">
    <source>
        <dbReference type="PIRSR" id="PIRSR601461-1"/>
    </source>
</evidence>
<keyword evidence="5 10" id="KW-0064">Aspartyl protease</keyword>
<comment type="similarity">
    <text evidence="1 10">Belongs to the peptidase A1 family.</text>
</comment>
<dbReference type="InterPro" id="IPR001461">
    <property type="entry name" value="Aspartic_peptidase_A1"/>
</dbReference>
<name>A0A3S3PGT6_9MAGN</name>
<dbReference type="GO" id="GO:0006508">
    <property type="term" value="P:proteolysis"/>
    <property type="evidence" value="ECO:0007669"/>
    <property type="project" value="UniProtKB-KW"/>
</dbReference>
<dbReference type="InterPro" id="IPR033823">
    <property type="entry name" value="Nucellin"/>
</dbReference>
<evidence type="ECO:0000313" key="14">
    <source>
        <dbReference type="Proteomes" id="UP000283530"/>
    </source>
</evidence>
<dbReference type="PROSITE" id="PS00141">
    <property type="entry name" value="ASP_PROTEASE"/>
    <property type="match status" value="1"/>
</dbReference>
<dbReference type="PROSITE" id="PS51767">
    <property type="entry name" value="PEPTIDASE_A1"/>
    <property type="match status" value="1"/>
</dbReference>
<evidence type="ECO:0000256" key="6">
    <source>
        <dbReference type="ARBA" id="ARBA00022801"/>
    </source>
</evidence>
<protein>
    <recommendedName>
        <fullName evidence="7">Aspartic proteinase Asp1</fullName>
    </recommendedName>
    <alternativeName>
        <fullName evidence="8">Nucellin-like protein</fullName>
    </alternativeName>
</protein>
<evidence type="ECO:0000256" key="2">
    <source>
        <dbReference type="ARBA" id="ARBA00022670"/>
    </source>
</evidence>
<dbReference type="Pfam" id="PF14541">
    <property type="entry name" value="TAXi_C"/>
    <property type="match status" value="1"/>
</dbReference>
<dbReference type="STRING" id="337451.A0A3S3PGT6"/>
<dbReference type="PANTHER" id="PTHR13683:SF800">
    <property type="entry name" value="EUKARYOTIC ASPARTYL PROTEASE FAMILY PROTEIN"/>
    <property type="match status" value="1"/>
</dbReference>
<evidence type="ECO:0000256" key="5">
    <source>
        <dbReference type="ARBA" id="ARBA00022750"/>
    </source>
</evidence>
<evidence type="ECO:0000256" key="1">
    <source>
        <dbReference type="ARBA" id="ARBA00007447"/>
    </source>
</evidence>
<dbReference type="FunFam" id="2.40.70.10:FF:000027">
    <property type="entry name" value="Aspartic proteinase Asp1 isoform A"/>
    <property type="match status" value="1"/>
</dbReference>
<evidence type="ECO:0000256" key="4">
    <source>
        <dbReference type="ARBA" id="ARBA00022737"/>
    </source>
</evidence>
<dbReference type="FunFam" id="2.40.70.10:FF:000015">
    <property type="entry name" value="Aspartyl protease family protein"/>
    <property type="match status" value="1"/>
</dbReference>
<dbReference type="OrthoDB" id="2747330at2759"/>
<evidence type="ECO:0000256" key="11">
    <source>
        <dbReference type="SAM" id="SignalP"/>
    </source>
</evidence>
<gene>
    <name evidence="13" type="ORF">CKAN_01934500</name>
</gene>
<evidence type="ECO:0000256" key="7">
    <source>
        <dbReference type="ARBA" id="ARBA00068871"/>
    </source>
</evidence>
<dbReference type="InterPro" id="IPR032861">
    <property type="entry name" value="TAXi_N"/>
</dbReference>
<evidence type="ECO:0000256" key="10">
    <source>
        <dbReference type="RuleBase" id="RU000454"/>
    </source>
</evidence>
<dbReference type="InterPro" id="IPR032799">
    <property type="entry name" value="TAXi_C"/>
</dbReference>
<sequence length="458" mass="50020">MANKSLASWLLLLLLLLFISLSLFSIFSEAADKHQHKKKQSSSSSSSSSIDSSVIFSVHGNVYPDGLFYVTLDIGNPPKPYYLDVDTGSDLTWVQCDAPCRNCFPGPNQLYKPKKKKLVNCEDPLCTSIHTIRKHTCGSPHEQCDYLIAYADQGSSLGVLVKDAFNLHFANGSLLQPHLAFGCGYDQQVPSINSPAPTDGVLGLGYGKSTIISQLQDLGLTRNVIGHCFSGRGGGYLFFGDSLVPYSSVTWTPMIRNPSLKYYSPGSANLFFGNQPMGLKGLQVVFDSGSSYTYFVTQAYEAFIYAVKKDLPAKQLKEAPADKTLPMCWKGTRPFKSILDVKKFFKPLVLVFANRKKPLLEIPPEGYLIITSKGNVCLGILNGSEVGLGNLNVIGDISMQDLMVIYNNNKQQIGWVHADCNRLPKSGTALIADGGRDGFGNSFTQPYVASMGILTDEL</sequence>
<feature type="active site" evidence="9">
    <location>
        <position position="287"/>
    </location>
</feature>
<dbReference type="PRINTS" id="PR00792">
    <property type="entry name" value="PEPSIN"/>
</dbReference>
<dbReference type="Gene3D" id="2.40.70.10">
    <property type="entry name" value="Acid Proteases"/>
    <property type="match status" value="2"/>
</dbReference>
<comment type="caution">
    <text evidence="13">The sequence shown here is derived from an EMBL/GenBank/DDBJ whole genome shotgun (WGS) entry which is preliminary data.</text>
</comment>
<feature type="active site" evidence="9">
    <location>
        <position position="86"/>
    </location>
</feature>
<dbReference type="EMBL" id="QPKB01000008">
    <property type="protein sequence ID" value="RWR90258.1"/>
    <property type="molecule type" value="Genomic_DNA"/>
</dbReference>
<dbReference type="InterPro" id="IPR021109">
    <property type="entry name" value="Peptidase_aspartic_dom_sf"/>
</dbReference>
<dbReference type="InterPro" id="IPR033121">
    <property type="entry name" value="PEPTIDASE_A1"/>
</dbReference>
<accession>A0A3S3PGT6</accession>
<dbReference type="PANTHER" id="PTHR13683">
    <property type="entry name" value="ASPARTYL PROTEASES"/>
    <property type="match status" value="1"/>
</dbReference>
<feature type="chain" id="PRO_5018673976" description="Aspartic proteinase Asp1" evidence="11">
    <location>
        <begin position="23"/>
        <end position="458"/>
    </location>
</feature>
<evidence type="ECO:0000256" key="3">
    <source>
        <dbReference type="ARBA" id="ARBA00022729"/>
    </source>
</evidence>
<dbReference type="InterPro" id="IPR001969">
    <property type="entry name" value="Aspartic_peptidase_AS"/>
</dbReference>
<dbReference type="Proteomes" id="UP000283530">
    <property type="component" value="Unassembled WGS sequence"/>
</dbReference>
<keyword evidence="6 10" id="KW-0378">Hydrolase</keyword>
<evidence type="ECO:0000313" key="13">
    <source>
        <dbReference type="EMBL" id="RWR90258.1"/>
    </source>
</evidence>
<keyword evidence="14" id="KW-1185">Reference proteome</keyword>
<keyword evidence="4" id="KW-0677">Repeat</keyword>